<dbReference type="SUPFAM" id="SSF53474">
    <property type="entry name" value="alpha/beta-Hydrolases"/>
    <property type="match status" value="1"/>
</dbReference>
<reference evidence="3" key="2">
    <citation type="submission" date="2015-01" db="EMBL/GenBank/DDBJ databases">
        <title>Evolutionary Origins and Diversification of the Mycorrhizal Mutualists.</title>
        <authorList>
            <consortium name="DOE Joint Genome Institute"/>
            <consortium name="Mycorrhizal Genomics Consortium"/>
            <person name="Kohler A."/>
            <person name="Kuo A."/>
            <person name="Nagy L.G."/>
            <person name="Floudas D."/>
            <person name="Copeland A."/>
            <person name="Barry K.W."/>
            <person name="Cichocki N."/>
            <person name="Veneault-Fourrey C."/>
            <person name="LaButti K."/>
            <person name="Lindquist E.A."/>
            <person name="Lipzen A."/>
            <person name="Lundell T."/>
            <person name="Morin E."/>
            <person name="Murat C."/>
            <person name="Riley R."/>
            <person name="Ohm R."/>
            <person name="Sun H."/>
            <person name="Tunlid A."/>
            <person name="Henrissat B."/>
            <person name="Grigoriev I.V."/>
            <person name="Hibbett D.S."/>
            <person name="Martin F."/>
        </authorList>
    </citation>
    <scope>NUCLEOTIDE SEQUENCE [LARGE SCALE GENOMIC DNA]</scope>
    <source>
        <strain evidence="3">MUT 4182</strain>
    </source>
</reference>
<dbReference type="Proteomes" id="UP000054248">
    <property type="component" value="Unassembled WGS sequence"/>
</dbReference>
<evidence type="ECO:0000259" key="1">
    <source>
        <dbReference type="Pfam" id="PF00561"/>
    </source>
</evidence>
<dbReference type="HOGENOM" id="CLU_020336_11_0_1"/>
<reference evidence="2 3" key="1">
    <citation type="submission" date="2014-04" db="EMBL/GenBank/DDBJ databases">
        <authorList>
            <consortium name="DOE Joint Genome Institute"/>
            <person name="Kuo A."/>
            <person name="Girlanda M."/>
            <person name="Perotto S."/>
            <person name="Kohler A."/>
            <person name="Nagy L.G."/>
            <person name="Floudas D."/>
            <person name="Copeland A."/>
            <person name="Barry K.W."/>
            <person name="Cichocki N."/>
            <person name="Veneault-Fourrey C."/>
            <person name="LaButti K."/>
            <person name="Lindquist E.A."/>
            <person name="Lipzen A."/>
            <person name="Lundell T."/>
            <person name="Morin E."/>
            <person name="Murat C."/>
            <person name="Sun H."/>
            <person name="Tunlid A."/>
            <person name="Henrissat B."/>
            <person name="Grigoriev I.V."/>
            <person name="Hibbett D.S."/>
            <person name="Martin F."/>
            <person name="Nordberg H.P."/>
            <person name="Cantor M.N."/>
            <person name="Hua S.X."/>
        </authorList>
    </citation>
    <scope>NUCLEOTIDE SEQUENCE [LARGE SCALE GENOMIC DNA]</scope>
    <source>
        <strain evidence="2 3">MUT 4182</strain>
    </source>
</reference>
<name>A0A0C3LUW4_9AGAM</name>
<keyword evidence="3" id="KW-1185">Reference proteome</keyword>
<dbReference type="PANTHER" id="PTHR43433:SF5">
    <property type="entry name" value="AB HYDROLASE-1 DOMAIN-CONTAINING PROTEIN"/>
    <property type="match status" value="1"/>
</dbReference>
<dbReference type="PRINTS" id="PR00111">
    <property type="entry name" value="ABHYDROLASE"/>
</dbReference>
<dbReference type="PANTHER" id="PTHR43433">
    <property type="entry name" value="HYDROLASE, ALPHA/BETA FOLD FAMILY PROTEIN"/>
    <property type="match status" value="1"/>
</dbReference>
<dbReference type="InterPro" id="IPR000073">
    <property type="entry name" value="AB_hydrolase_1"/>
</dbReference>
<dbReference type="Pfam" id="PF00561">
    <property type="entry name" value="Abhydrolase_1"/>
    <property type="match status" value="1"/>
</dbReference>
<evidence type="ECO:0000313" key="2">
    <source>
        <dbReference type="EMBL" id="KIO25192.1"/>
    </source>
</evidence>
<dbReference type="STRING" id="1051891.A0A0C3LUW4"/>
<proteinExistence type="predicted"/>
<dbReference type="Gene3D" id="3.40.50.1820">
    <property type="entry name" value="alpha/beta hydrolase"/>
    <property type="match status" value="1"/>
</dbReference>
<dbReference type="InterPro" id="IPR029058">
    <property type="entry name" value="AB_hydrolase_fold"/>
</dbReference>
<feature type="domain" description="AB hydrolase-1" evidence="1">
    <location>
        <begin position="110"/>
        <end position="243"/>
    </location>
</feature>
<organism evidence="2 3">
    <name type="scientific">Tulasnella calospora MUT 4182</name>
    <dbReference type="NCBI Taxonomy" id="1051891"/>
    <lineage>
        <taxon>Eukaryota</taxon>
        <taxon>Fungi</taxon>
        <taxon>Dikarya</taxon>
        <taxon>Basidiomycota</taxon>
        <taxon>Agaricomycotina</taxon>
        <taxon>Agaricomycetes</taxon>
        <taxon>Cantharellales</taxon>
        <taxon>Tulasnellaceae</taxon>
        <taxon>Tulasnella</taxon>
    </lineage>
</organism>
<dbReference type="OrthoDB" id="408373at2759"/>
<evidence type="ECO:0000313" key="3">
    <source>
        <dbReference type="Proteomes" id="UP000054248"/>
    </source>
</evidence>
<dbReference type="InterPro" id="IPR050471">
    <property type="entry name" value="AB_hydrolase"/>
</dbReference>
<dbReference type="AlphaFoldDB" id="A0A0C3LUW4"/>
<feature type="non-terminal residue" evidence="2">
    <location>
        <position position="292"/>
    </location>
</feature>
<protein>
    <recommendedName>
        <fullName evidence="1">AB hydrolase-1 domain-containing protein</fullName>
    </recommendedName>
</protein>
<gene>
    <name evidence="2" type="ORF">M407DRAFT_25519</name>
</gene>
<sequence length="292" mass="31998">MAGLDLTLPTSLSQISKTHVAAALIPLLTAIPYFLFRLPSPARPPKIHPGLAELPGPDDALRKRLKAIYPENFYEGGAYADLPFGKLKYYMVGGEFNPKLVLICGISIPSPIWKEVIPILAEHFRILVFDHYGRGYSEAPETEYNTTFYTLEVALLMHHVGWEKAHIAGMSMGGPIACAFAVNFPKLVDGKVALLAPAGLMQNVHISAVPKFVSSRIGLYIATTSIFKASGWKLYTQRGDGPTGEELIKLQQLVLPYHIPAVAGSIRDGPLRELDYAFAKLGKSDTKVLVVW</sequence>
<dbReference type="EMBL" id="KN823047">
    <property type="protein sequence ID" value="KIO25192.1"/>
    <property type="molecule type" value="Genomic_DNA"/>
</dbReference>
<accession>A0A0C3LUW4</accession>